<dbReference type="GO" id="GO:0004222">
    <property type="term" value="F:metalloendopeptidase activity"/>
    <property type="evidence" value="ECO:0007669"/>
    <property type="project" value="TreeGrafter"/>
</dbReference>
<dbReference type="Proteomes" id="UP000322940">
    <property type="component" value="Unassembled WGS sequence"/>
</dbReference>
<evidence type="ECO:0000256" key="2">
    <source>
        <dbReference type="SAM" id="SignalP"/>
    </source>
</evidence>
<dbReference type="SUPFAM" id="SSF51261">
    <property type="entry name" value="Duplicated hybrid motif"/>
    <property type="match status" value="1"/>
</dbReference>
<dbReference type="Gene3D" id="6.10.250.3150">
    <property type="match status" value="1"/>
</dbReference>
<sequence length="374" mass="42591">MKPARILTLLFLFAAFGAAAQGGRDAIEEQKRVIAALEKRIADEERAISKIQEGRAATEERVRRLARQLDSRNQLLEETEKQARLLRKEISRTDSVAGNLSSALERNRTQYAEMVREAYRNYKHNNYLTYIFSSRDFTDVAKKITNLREVASMRERKLHDIAALSEQVAREKELLDRRKRSLDSVTQNLTAQKQKLQRDSRNARANIRQMSQKEKQALQRKLSQEQQLDVAISELRKLTKGNTEGASFSTKTTGLRLPVTAGSVKRYKENMAEIAGPKGAHVISIYDGKVVEIKRNRITNKYDVFVAHGEYITSYANMGSICVEKGQKVARNEQLGTIGSSVNIMTMETEYKLVFGIYPPNPGMKLRAENCFKR</sequence>
<dbReference type="CDD" id="cd12797">
    <property type="entry name" value="M23_peptidase"/>
    <property type="match status" value="1"/>
</dbReference>
<dbReference type="OrthoDB" id="9815884at2"/>
<dbReference type="Gene3D" id="2.70.70.10">
    <property type="entry name" value="Glucose Permease (Domain IIA)"/>
    <property type="match status" value="1"/>
</dbReference>
<dbReference type="InterPro" id="IPR016047">
    <property type="entry name" value="M23ase_b-sheet_dom"/>
</dbReference>
<feature type="chain" id="PRO_5040673100" evidence="2">
    <location>
        <begin position="21"/>
        <end position="374"/>
    </location>
</feature>
<dbReference type="InterPro" id="IPR011055">
    <property type="entry name" value="Dup_hybrid_motif"/>
</dbReference>
<keyword evidence="1" id="KW-0175">Coiled coil</keyword>
<evidence type="ECO:0000313" key="4">
    <source>
        <dbReference type="EMBL" id="KAA2381094.1"/>
    </source>
</evidence>
<dbReference type="eggNOG" id="COG4942">
    <property type="taxonomic scope" value="Bacteria"/>
</dbReference>
<dbReference type="PANTHER" id="PTHR21666:SF270">
    <property type="entry name" value="MUREIN HYDROLASE ACTIVATOR ENVC"/>
    <property type="match status" value="1"/>
</dbReference>
<reference evidence="5" key="2">
    <citation type="journal article" date="2018" name="BMC Genomics">
        <title>Whole genome sequencing and function prediction of 133 gut anaerobes isolated from chicken caecum in pure cultures.</title>
        <authorList>
            <person name="Medvecky M."/>
            <person name="Cejkova D."/>
            <person name="Polansky O."/>
            <person name="Karasova D."/>
            <person name="Kubasova T."/>
            <person name="Cizek A."/>
            <person name="Rychlik I."/>
        </authorList>
    </citation>
    <scope>NUCLEOTIDE SEQUENCE</scope>
    <source>
        <strain evidence="5">An90</strain>
    </source>
</reference>
<reference evidence="6" key="1">
    <citation type="submission" date="2017-04" db="EMBL/GenBank/DDBJ databases">
        <title>Function of individual gut microbiota members based on whole genome sequencing of pure cultures obtained from chicken caecum.</title>
        <authorList>
            <person name="Medvecky M."/>
            <person name="Cejkova D."/>
            <person name="Polansky O."/>
            <person name="Karasova D."/>
            <person name="Kubasova T."/>
            <person name="Cizek A."/>
            <person name="Rychlik I."/>
        </authorList>
    </citation>
    <scope>NUCLEOTIDE SEQUENCE [LARGE SCALE GENOMIC DNA]</scope>
    <source>
        <strain evidence="6">An90</strain>
    </source>
</reference>
<feature type="signal peptide" evidence="2">
    <location>
        <begin position="1"/>
        <end position="20"/>
    </location>
</feature>
<evidence type="ECO:0000256" key="1">
    <source>
        <dbReference type="SAM" id="Coils"/>
    </source>
</evidence>
<feature type="coiled-coil region" evidence="1">
    <location>
        <begin position="27"/>
        <end position="96"/>
    </location>
</feature>
<dbReference type="EMBL" id="NFHB01000006">
    <property type="protein sequence ID" value="OUN02851.1"/>
    <property type="molecule type" value="Genomic_DNA"/>
</dbReference>
<dbReference type="EMBL" id="VVXH01000001">
    <property type="protein sequence ID" value="KAA2381094.1"/>
    <property type="molecule type" value="Genomic_DNA"/>
</dbReference>
<evidence type="ECO:0000313" key="6">
    <source>
        <dbReference type="Proteomes" id="UP000195772"/>
    </source>
</evidence>
<organism evidence="5 6">
    <name type="scientific">Alistipes onderdonkii</name>
    <dbReference type="NCBI Taxonomy" id="328813"/>
    <lineage>
        <taxon>Bacteria</taxon>
        <taxon>Pseudomonadati</taxon>
        <taxon>Bacteroidota</taxon>
        <taxon>Bacteroidia</taxon>
        <taxon>Bacteroidales</taxon>
        <taxon>Rikenellaceae</taxon>
        <taxon>Alistipes</taxon>
    </lineage>
</organism>
<dbReference type="InterPro" id="IPR050570">
    <property type="entry name" value="Cell_wall_metabolism_enzyme"/>
</dbReference>
<keyword evidence="2" id="KW-0732">Signal</keyword>
<dbReference type="Proteomes" id="UP000195772">
    <property type="component" value="Unassembled WGS sequence"/>
</dbReference>
<feature type="domain" description="M23ase beta-sheet core" evidence="3">
    <location>
        <begin position="273"/>
        <end position="358"/>
    </location>
</feature>
<evidence type="ECO:0000313" key="7">
    <source>
        <dbReference type="Proteomes" id="UP000322940"/>
    </source>
</evidence>
<name>A0A1Y3QT32_9BACT</name>
<accession>A0A1Y3QT32</accession>
<evidence type="ECO:0000259" key="3">
    <source>
        <dbReference type="Pfam" id="PF01551"/>
    </source>
</evidence>
<comment type="caution">
    <text evidence="5">The sequence shown here is derived from an EMBL/GenBank/DDBJ whole genome shotgun (WGS) entry which is preliminary data.</text>
</comment>
<feature type="coiled-coil region" evidence="1">
    <location>
        <begin position="186"/>
        <end position="228"/>
    </location>
</feature>
<reference evidence="4 7" key="3">
    <citation type="journal article" date="2019" name="Nat. Med.">
        <title>A library of human gut bacterial isolates paired with longitudinal multiomics data enables mechanistic microbiome research.</title>
        <authorList>
            <person name="Poyet M."/>
            <person name="Groussin M."/>
            <person name="Gibbons S.M."/>
            <person name="Avila-Pacheco J."/>
            <person name="Jiang X."/>
            <person name="Kearney S.M."/>
            <person name="Perrotta A.R."/>
            <person name="Berdy B."/>
            <person name="Zhao S."/>
            <person name="Lieberman T.D."/>
            <person name="Swanson P.K."/>
            <person name="Smith M."/>
            <person name="Roesemann S."/>
            <person name="Alexander J.E."/>
            <person name="Rich S.A."/>
            <person name="Livny J."/>
            <person name="Vlamakis H."/>
            <person name="Clish C."/>
            <person name="Bullock K."/>
            <person name="Deik A."/>
            <person name="Scott J."/>
            <person name="Pierce K.A."/>
            <person name="Xavier R.J."/>
            <person name="Alm E.J."/>
        </authorList>
    </citation>
    <scope>NUCLEOTIDE SEQUENCE [LARGE SCALE GENOMIC DNA]</scope>
    <source>
        <strain evidence="4 7">BIOML-A266</strain>
    </source>
</reference>
<dbReference type="Pfam" id="PF01551">
    <property type="entry name" value="Peptidase_M23"/>
    <property type="match status" value="1"/>
</dbReference>
<dbReference type="PANTHER" id="PTHR21666">
    <property type="entry name" value="PEPTIDASE-RELATED"/>
    <property type="match status" value="1"/>
</dbReference>
<proteinExistence type="predicted"/>
<dbReference type="AlphaFoldDB" id="A0A1Y3QT32"/>
<dbReference type="RefSeq" id="WP_087402707.1">
    <property type="nucleotide sequence ID" value="NZ_AP031440.1"/>
</dbReference>
<evidence type="ECO:0000313" key="5">
    <source>
        <dbReference type="EMBL" id="OUN02851.1"/>
    </source>
</evidence>
<gene>
    <name evidence="5" type="ORF">B5G41_09975</name>
    <name evidence="4" type="ORF">F2Y10_00970</name>
</gene>
<protein>
    <submittedName>
        <fullName evidence="4 5">Peptidase</fullName>
    </submittedName>
</protein>